<keyword evidence="1" id="KW-0175">Coiled coil</keyword>
<evidence type="ECO:0000259" key="3">
    <source>
        <dbReference type="Pfam" id="PF12708"/>
    </source>
</evidence>
<comment type="caution">
    <text evidence="4">The sequence shown here is derived from an EMBL/GenBank/DDBJ whole genome shotgun (WGS) entry which is preliminary data.</text>
</comment>
<sequence length="323" mass="35029">MPMATLSSSFLLLYLIFWSALASASHPYGPVLLDRDAAKFLTADSRVKSATTQEIEAARALIKDAREKAAVYNQDRLERPFRVLSPRLSKRQSADVRAPPPPFKVTDAVARAAALLAEVDAATIASHAHRNGTGDEHFKRAASSWWMGNKQHRGSWPWGDNSYFQVFRDVTDAKWATHGAARCVPDGSTDCTAAINNAMKDGKRCGAGCNGSTTKQAILYFPQGTYLISSSIEIYFGTQMIGDAVNPPTIRASSSFVGLGVFSVDHYVGDGKAGPDGGDKEWYVNTISTGKFVISFSTCNRPVTVPIHSALLVSIIKLARLLR</sequence>
<keyword evidence="5" id="KW-1185">Reference proteome</keyword>
<dbReference type="EMBL" id="JAVHJO010000019">
    <property type="protein sequence ID" value="KAK6523243.1"/>
    <property type="molecule type" value="Genomic_DNA"/>
</dbReference>
<dbReference type="InterPro" id="IPR024535">
    <property type="entry name" value="RHGA/B-epi-like_pectate_lyase"/>
</dbReference>
<evidence type="ECO:0000256" key="2">
    <source>
        <dbReference type="SAM" id="SignalP"/>
    </source>
</evidence>
<proteinExistence type="predicted"/>
<dbReference type="AlphaFoldDB" id="A0AAV9WSY8"/>
<organism evidence="4 5">
    <name type="scientific">Orbilia ellipsospora</name>
    <dbReference type="NCBI Taxonomy" id="2528407"/>
    <lineage>
        <taxon>Eukaryota</taxon>
        <taxon>Fungi</taxon>
        <taxon>Dikarya</taxon>
        <taxon>Ascomycota</taxon>
        <taxon>Pezizomycotina</taxon>
        <taxon>Orbiliomycetes</taxon>
        <taxon>Orbiliales</taxon>
        <taxon>Orbiliaceae</taxon>
        <taxon>Orbilia</taxon>
    </lineage>
</organism>
<dbReference type="SUPFAM" id="SSF51126">
    <property type="entry name" value="Pectin lyase-like"/>
    <property type="match status" value="1"/>
</dbReference>
<feature type="signal peptide" evidence="2">
    <location>
        <begin position="1"/>
        <end position="24"/>
    </location>
</feature>
<dbReference type="Proteomes" id="UP001365542">
    <property type="component" value="Unassembled WGS sequence"/>
</dbReference>
<keyword evidence="2" id="KW-0732">Signal</keyword>
<dbReference type="Pfam" id="PF12708">
    <property type="entry name" value="Pect-lyase_RHGA_epim"/>
    <property type="match status" value="1"/>
</dbReference>
<feature type="coiled-coil region" evidence="1">
    <location>
        <begin position="48"/>
        <end position="75"/>
    </location>
</feature>
<reference evidence="4 5" key="1">
    <citation type="submission" date="2019-10" db="EMBL/GenBank/DDBJ databases">
        <authorList>
            <person name="Palmer J.M."/>
        </authorList>
    </citation>
    <scope>NUCLEOTIDE SEQUENCE [LARGE SCALE GENOMIC DNA]</scope>
    <source>
        <strain evidence="4 5">TWF694</strain>
    </source>
</reference>
<feature type="chain" id="PRO_5043889060" description="Rhamnogalacturonase A/B/Epimerase-like pectate lyase domain-containing protein" evidence="2">
    <location>
        <begin position="25"/>
        <end position="323"/>
    </location>
</feature>
<dbReference type="InterPro" id="IPR011050">
    <property type="entry name" value="Pectin_lyase_fold/virulence"/>
</dbReference>
<feature type="domain" description="Rhamnogalacturonase A/B/Epimerase-like pectate lyase" evidence="3">
    <location>
        <begin position="184"/>
        <end position="287"/>
    </location>
</feature>
<evidence type="ECO:0000256" key="1">
    <source>
        <dbReference type="SAM" id="Coils"/>
    </source>
</evidence>
<dbReference type="InterPro" id="IPR012334">
    <property type="entry name" value="Pectin_lyas_fold"/>
</dbReference>
<dbReference type="Gene3D" id="2.160.20.10">
    <property type="entry name" value="Single-stranded right-handed beta-helix, Pectin lyase-like"/>
    <property type="match status" value="1"/>
</dbReference>
<evidence type="ECO:0000313" key="4">
    <source>
        <dbReference type="EMBL" id="KAK6523243.1"/>
    </source>
</evidence>
<accession>A0AAV9WSY8</accession>
<gene>
    <name evidence="4" type="ORF">TWF694_006133</name>
</gene>
<evidence type="ECO:0000313" key="5">
    <source>
        <dbReference type="Proteomes" id="UP001365542"/>
    </source>
</evidence>
<name>A0AAV9WSY8_9PEZI</name>
<protein>
    <recommendedName>
        <fullName evidence="3">Rhamnogalacturonase A/B/Epimerase-like pectate lyase domain-containing protein</fullName>
    </recommendedName>
</protein>